<name>A0A4Y2TFG0_ARAVE</name>
<protein>
    <submittedName>
        <fullName evidence="1">Uncharacterized protein</fullName>
    </submittedName>
</protein>
<reference evidence="1 2" key="1">
    <citation type="journal article" date="2019" name="Sci. Rep.">
        <title>Orb-weaving spider Araneus ventricosus genome elucidates the spidroin gene catalogue.</title>
        <authorList>
            <person name="Kono N."/>
            <person name="Nakamura H."/>
            <person name="Ohtoshi R."/>
            <person name="Moran D.A.P."/>
            <person name="Shinohara A."/>
            <person name="Yoshida Y."/>
            <person name="Fujiwara M."/>
            <person name="Mori M."/>
            <person name="Tomita M."/>
            <person name="Arakawa K."/>
        </authorList>
    </citation>
    <scope>NUCLEOTIDE SEQUENCE [LARGE SCALE GENOMIC DNA]</scope>
</reference>
<evidence type="ECO:0000313" key="1">
    <source>
        <dbReference type="EMBL" id="GBN97835.1"/>
    </source>
</evidence>
<sequence length="90" mass="9987">MPIDICWELAGGLRRLMGYLNGSYRWCTRRLDGETSSREPLVAVPPDGIVKMGANGRLRRLMGHLNGEVTGTRRLDVGHLKCEPLVVRAA</sequence>
<accession>A0A4Y2TFG0</accession>
<dbReference type="EMBL" id="BGPR01027392">
    <property type="protein sequence ID" value="GBN97835.1"/>
    <property type="molecule type" value="Genomic_DNA"/>
</dbReference>
<gene>
    <name evidence="1" type="ORF">AVEN_72299_1</name>
</gene>
<evidence type="ECO:0000313" key="2">
    <source>
        <dbReference type="Proteomes" id="UP000499080"/>
    </source>
</evidence>
<organism evidence="1 2">
    <name type="scientific">Araneus ventricosus</name>
    <name type="common">Orbweaver spider</name>
    <name type="synonym">Epeira ventricosa</name>
    <dbReference type="NCBI Taxonomy" id="182803"/>
    <lineage>
        <taxon>Eukaryota</taxon>
        <taxon>Metazoa</taxon>
        <taxon>Ecdysozoa</taxon>
        <taxon>Arthropoda</taxon>
        <taxon>Chelicerata</taxon>
        <taxon>Arachnida</taxon>
        <taxon>Araneae</taxon>
        <taxon>Araneomorphae</taxon>
        <taxon>Entelegynae</taxon>
        <taxon>Araneoidea</taxon>
        <taxon>Araneidae</taxon>
        <taxon>Araneus</taxon>
    </lineage>
</organism>
<dbReference type="Proteomes" id="UP000499080">
    <property type="component" value="Unassembled WGS sequence"/>
</dbReference>
<dbReference type="AlphaFoldDB" id="A0A4Y2TFG0"/>
<keyword evidence="2" id="KW-1185">Reference proteome</keyword>
<proteinExistence type="predicted"/>
<comment type="caution">
    <text evidence="1">The sequence shown here is derived from an EMBL/GenBank/DDBJ whole genome shotgun (WGS) entry which is preliminary data.</text>
</comment>